<proteinExistence type="predicted"/>
<sequence>MRRNKDTVWESSCQGKERFTANVVASVRKRYPKAPPYKCTFCGFFHLGRSTNKRKMRNKWK</sequence>
<comment type="caution">
    <text evidence="1">The sequence shown here is derived from an EMBL/GenBank/DDBJ whole genome shotgun (WGS) entry which is preliminary data.</text>
</comment>
<organism evidence="1 2">
    <name type="scientific">Agrobacterium fabrum</name>
    <dbReference type="NCBI Taxonomy" id="1176649"/>
    <lineage>
        <taxon>Bacteria</taxon>
        <taxon>Pseudomonadati</taxon>
        <taxon>Pseudomonadota</taxon>
        <taxon>Alphaproteobacteria</taxon>
        <taxon>Hyphomicrobiales</taxon>
        <taxon>Rhizobiaceae</taxon>
        <taxon>Rhizobium/Agrobacterium group</taxon>
        <taxon>Agrobacterium</taxon>
        <taxon>Agrobacterium tumefaciens complex</taxon>
    </lineage>
</organism>
<evidence type="ECO:0000313" key="1">
    <source>
        <dbReference type="EMBL" id="SDJ25503.1"/>
    </source>
</evidence>
<reference evidence="1 2" key="1">
    <citation type="submission" date="2016-10" db="EMBL/GenBank/DDBJ databases">
        <authorList>
            <person name="Varghese N."/>
            <person name="Submissions S."/>
        </authorList>
    </citation>
    <scope>NUCLEOTIDE SEQUENCE [LARGE SCALE GENOMIC DNA]</scope>
    <source>
        <strain evidence="1 2">PDC82</strain>
    </source>
</reference>
<dbReference type="Proteomes" id="UP000198917">
    <property type="component" value="Unassembled WGS sequence"/>
</dbReference>
<name>A0A7Z7FPE9_9HYPH</name>
<accession>A0A7Z7FPE9</accession>
<evidence type="ECO:0000313" key="2">
    <source>
        <dbReference type="Proteomes" id="UP000198917"/>
    </source>
</evidence>
<protein>
    <submittedName>
        <fullName evidence="1">Uncharacterized protein</fullName>
    </submittedName>
</protein>
<dbReference type="AlphaFoldDB" id="A0A7Z7FPE9"/>
<gene>
    <name evidence="1" type="ORF">SAMN05428983_0843</name>
</gene>
<dbReference type="EMBL" id="FNEW01000001">
    <property type="protein sequence ID" value="SDJ25503.1"/>
    <property type="molecule type" value="Genomic_DNA"/>
</dbReference>